<dbReference type="InterPro" id="IPR019434">
    <property type="entry name" value="DUF2423"/>
</dbReference>
<gene>
    <name evidence="3" type="ORF">EPUL_003541</name>
</gene>
<reference evidence="3 4" key="1">
    <citation type="submission" date="2017-10" db="EMBL/GenBank/DDBJ databases">
        <title>Development of genomic resources for the powdery mildew, Erysiphe pulchra.</title>
        <authorList>
            <person name="Wadl P.A."/>
            <person name="Mack B.M."/>
            <person name="Moore G."/>
            <person name="Beltz S.B."/>
        </authorList>
    </citation>
    <scope>NUCLEOTIDE SEQUENCE [LARGE SCALE GENOMIC DNA]</scope>
    <source>
        <strain evidence="3">Cflorida</strain>
    </source>
</reference>
<evidence type="ECO:0000313" key="4">
    <source>
        <dbReference type="Proteomes" id="UP000237438"/>
    </source>
</evidence>
<dbReference type="Pfam" id="PF10338">
    <property type="entry name" value="YBL028C_N"/>
    <property type="match status" value="1"/>
</dbReference>
<dbReference type="GO" id="GO:0030687">
    <property type="term" value="C:preribosome, large subunit precursor"/>
    <property type="evidence" value="ECO:0007669"/>
    <property type="project" value="TreeGrafter"/>
</dbReference>
<protein>
    <recommendedName>
        <fullName evidence="2">DUF2423 domain-containing protein</fullName>
    </recommendedName>
</protein>
<dbReference type="EMBL" id="PEDP01002324">
    <property type="protein sequence ID" value="POS82732.1"/>
    <property type="molecule type" value="Genomic_DNA"/>
</dbReference>
<dbReference type="OrthoDB" id="4087970at2759"/>
<evidence type="ECO:0000313" key="3">
    <source>
        <dbReference type="EMBL" id="POS82732.1"/>
    </source>
</evidence>
<dbReference type="Proteomes" id="UP000237438">
    <property type="component" value="Unassembled WGS sequence"/>
</dbReference>
<sequence length="118" mass="13514">MAKGARASTRKVKKAKLRGEIFGPQVTARTERLSAKLLAIAAQPKPARNIKEIEMEIEDNSKQEEEMDIDSEVPNTTLRSKSAGRNRVEKRRSYRKKAIVFPKYKSGKKYHKSEKQLK</sequence>
<keyword evidence="4" id="KW-1185">Reference proteome</keyword>
<feature type="compositionally biased region" description="Basic residues" evidence="1">
    <location>
        <begin position="82"/>
        <end position="96"/>
    </location>
</feature>
<comment type="caution">
    <text evidence="3">The sequence shown here is derived from an EMBL/GenBank/DDBJ whole genome shotgun (WGS) entry which is preliminary data.</text>
</comment>
<dbReference type="PANTHER" id="PTHR28219">
    <property type="entry name" value="UPF0642 PROTEIN YBL028C"/>
    <property type="match status" value="1"/>
</dbReference>
<accession>A0A2S4PL22</accession>
<evidence type="ECO:0000256" key="1">
    <source>
        <dbReference type="SAM" id="MobiDB-lite"/>
    </source>
</evidence>
<feature type="domain" description="DUF2423" evidence="2">
    <location>
        <begin position="1"/>
        <end position="44"/>
    </location>
</feature>
<proteinExistence type="predicted"/>
<feature type="region of interest" description="Disordered" evidence="1">
    <location>
        <begin position="59"/>
        <end position="96"/>
    </location>
</feature>
<evidence type="ECO:0000259" key="2">
    <source>
        <dbReference type="Pfam" id="PF10338"/>
    </source>
</evidence>
<dbReference type="AlphaFoldDB" id="A0A2S4PL22"/>
<dbReference type="PANTHER" id="PTHR28219:SF1">
    <property type="entry name" value="UPF0642 PROTEIN YBL028C"/>
    <property type="match status" value="1"/>
</dbReference>
<organism evidence="3 4">
    <name type="scientific">Erysiphe pulchra</name>
    <dbReference type="NCBI Taxonomy" id="225359"/>
    <lineage>
        <taxon>Eukaryota</taxon>
        <taxon>Fungi</taxon>
        <taxon>Dikarya</taxon>
        <taxon>Ascomycota</taxon>
        <taxon>Pezizomycotina</taxon>
        <taxon>Leotiomycetes</taxon>
        <taxon>Erysiphales</taxon>
        <taxon>Erysiphaceae</taxon>
        <taxon>Erysiphe</taxon>
    </lineage>
</organism>
<name>A0A2S4PL22_9PEZI</name>